<proteinExistence type="predicted"/>
<dbReference type="EMBL" id="GIFC01009805">
    <property type="protein sequence ID" value="MXU91888.1"/>
    <property type="molecule type" value="Transcribed_RNA"/>
</dbReference>
<organism evidence="1">
    <name type="scientific">Ixodes ricinus</name>
    <name type="common">Common tick</name>
    <name type="synonym">Acarus ricinus</name>
    <dbReference type="NCBI Taxonomy" id="34613"/>
    <lineage>
        <taxon>Eukaryota</taxon>
        <taxon>Metazoa</taxon>
        <taxon>Ecdysozoa</taxon>
        <taxon>Arthropoda</taxon>
        <taxon>Chelicerata</taxon>
        <taxon>Arachnida</taxon>
        <taxon>Acari</taxon>
        <taxon>Parasitiformes</taxon>
        <taxon>Ixodida</taxon>
        <taxon>Ixodoidea</taxon>
        <taxon>Ixodidae</taxon>
        <taxon>Ixodinae</taxon>
        <taxon>Ixodes</taxon>
    </lineage>
</organism>
<evidence type="ECO:0000313" key="1">
    <source>
        <dbReference type="EMBL" id="MXU91888.1"/>
    </source>
</evidence>
<reference evidence="1" key="1">
    <citation type="submission" date="2019-12" db="EMBL/GenBank/DDBJ databases">
        <title>An insight into the sialome of adult female Ixodes ricinus ticks feeding for 6 days.</title>
        <authorList>
            <person name="Perner J."/>
            <person name="Ribeiro J.M.C."/>
        </authorList>
    </citation>
    <scope>NUCLEOTIDE SEQUENCE</scope>
    <source>
        <strain evidence="1">Semi-engorged</strain>
        <tissue evidence="1">Salivary glands</tissue>
    </source>
</reference>
<dbReference type="AlphaFoldDB" id="A0A6B0UR93"/>
<accession>A0A6B0UR93</accession>
<sequence>MLAVLAQHVVLFKASARVQARLTSAGFAVEHCFALLPLGFSVTADGAVLAFASIEFINQVVLSTQSLFAVSIGRAPPFPWLVADISNKVLYQCLPKREVPRRLLALADFFEAEENVAVDDSHFQQP</sequence>
<protein>
    <submittedName>
        <fullName evidence="1">Putative secreted protein</fullName>
    </submittedName>
</protein>
<name>A0A6B0UR93_IXORI</name>